<dbReference type="EMBL" id="JAGMUV010000006">
    <property type="protein sequence ID" value="KAH7152859.1"/>
    <property type="molecule type" value="Genomic_DNA"/>
</dbReference>
<dbReference type="Proteomes" id="UP000738349">
    <property type="component" value="Unassembled WGS sequence"/>
</dbReference>
<evidence type="ECO:0000313" key="1">
    <source>
        <dbReference type="EMBL" id="KAH7152859.1"/>
    </source>
</evidence>
<keyword evidence="2" id="KW-1185">Reference proteome</keyword>
<dbReference type="Pfam" id="PF13671">
    <property type="entry name" value="AAA_33"/>
    <property type="match status" value="1"/>
</dbReference>
<keyword evidence="1" id="KW-0378">Hydrolase</keyword>
<dbReference type="InterPro" id="IPR027417">
    <property type="entry name" value="P-loop_NTPase"/>
</dbReference>
<reference evidence="1" key="1">
    <citation type="journal article" date="2021" name="Nat. Commun.">
        <title>Genetic determinants of endophytism in the Arabidopsis root mycobiome.</title>
        <authorList>
            <person name="Mesny F."/>
            <person name="Miyauchi S."/>
            <person name="Thiergart T."/>
            <person name="Pickel B."/>
            <person name="Atanasova L."/>
            <person name="Karlsson M."/>
            <person name="Huettel B."/>
            <person name="Barry K.W."/>
            <person name="Haridas S."/>
            <person name="Chen C."/>
            <person name="Bauer D."/>
            <person name="Andreopoulos W."/>
            <person name="Pangilinan J."/>
            <person name="LaButti K."/>
            <person name="Riley R."/>
            <person name="Lipzen A."/>
            <person name="Clum A."/>
            <person name="Drula E."/>
            <person name="Henrissat B."/>
            <person name="Kohler A."/>
            <person name="Grigoriev I.V."/>
            <person name="Martin F.M."/>
            <person name="Hacquard S."/>
        </authorList>
    </citation>
    <scope>NUCLEOTIDE SEQUENCE</scope>
    <source>
        <strain evidence="1">MPI-CAGE-AT-0147</strain>
    </source>
</reference>
<dbReference type="OrthoDB" id="3231855at2759"/>
<dbReference type="GO" id="GO:0016787">
    <property type="term" value="F:hydrolase activity"/>
    <property type="evidence" value="ECO:0007669"/>
    <property type="project" value="UniProtKB-KW"/>
</dbReference>
<organism evidence="1 2">
    <name type="scientific">Dactylonectria macrodidyma</name>
    <dbReference type="NCBI Taxonomy" id="307937"/>
    <lineage>
        <taxon>Eukaryota</taxon>
        <taxon>Fungi</taxon>
        <taxon>Dikarya</taxon>
        <taxon>Ascomycota</taxon>
        <taxon>Pezizomycotina</taxon>
        <taxon>Sordariomycetes</taxon>
        <taxon>Hypocreomycetidae</taxon>
        <taxon>Hypocreales</taxon>
        <taxon>Nectriaceae</taxon>
        <taxon>Dactylonectria</taxon>
    </lineage>
</organism>
<evidence type="ECO:0000313" key="2">
    <source>
        <dbReference type="Proteomes" id="UP000738349"/>
    </source>
</evidence>
<protein>
    <submittedName>
        <fullName evidence="1">P-loop containing nucleoside triphosphate hydrolase protein</fullName>
    </submittedName>
</protein>
<dbReference type="AlphaFoldDB" id="A0A9P9F487"/>
<accession>A0A9P9F487</accession>
<dbReference type="Gene3D" id="3.40.50.300">
    <property type="entry name" value="P-loop containing nucleotide triphosphate hydrolases"/>
    <property type="match status" value="1"/>
</dbReference>
<sequence>MVTPRRSDINRAMNPPCKHLIQMSGAPGSGKSTLAKLLAQSIDGVVINHDLIKAFFLQNDIPFDQSAKLTYRLDWVLAEDIIKQGRSVIIDSTCNFDEVLERGTALASQYGYDYKYVECRVDNIDLLDRRLRDRVPMRSQRTAVDSPPPDSSAALSADECRELFKNWIENPRRPSGNIIVVDATNSPEESLDAILKEIVPR</sequence>
<comment type="caution">
    <text evidence="1">The sequence shown here is derived from an EMBL/GenBank/DDBJ whole genome shotgun (WGS) entry which is preliminary data.</text>
</comment>
<dbReference type="SUPFAM" id="SSF52540">
    <property type="entry name" value="P-loop containing nucleoside triphosphate hydrolases"/>
    <property type="match status" value="1"/>
</dbReference>
<dbReference type="PANTHER" id="PTHR37807">
    <property type="entry name" value="OS07G0160300 PROTEIN"/>
    <property type="match status" value="1"/>
</dbReference>
<proteinExistence type="predicted"/>
<dbReference type="PANTHER" id="PTHR37807:SF3">
    <property type="entry name" value="OS07G0160300 PROTEIN"/>
    <property type="match status" value="1"/>
</dbReference>
<gene>
    <name evidence="1" type="ORF">EDB81DRAFT_789883</name>
</gene>
<name>A0A9P9F487_9HYPO</name>